<dbReference type="AlphaFoldDB" id="A0AAN7SYJ7"/>
<comment type="subcellular location">
    <subcellularLocation>
        <location evidence="2">Endosome</location>
    </subcellularLocation>
</comment>
<comment type="similarity">
    <text evidence="3">Belongs to the KXD1 family.</text>
</comment>
<dbReference type="InterPro" id="IPR019371">
    <property type="entry name" value="KxDL_dom"/>
</dbReference>
<feature type="compositionally biased region" description="Basic and acidic residues" evidence="9">
    <location>
        <begin position="162"/>
        <end position="175"/>
    </location>
</feature>
<dbReference type="EMBL" id="JAVRRJ010000005">
    <property type="protein sequence ID" value="KAK5084677.1"/>
    <property type="molecule type" value="Genomic_DNA"/>
</dbReference>
<keyword evidence="12" id="KW-1185">Reference proteome</keyword>
<comment type="function">
    <text evidence="1">Component of the biogenesis of lysosome-related organelles complex-1 (BLOC-1) involved in endosomal cargo sorting.</text>
</comment>
<feature type="region of interest" description="Disordered" evidence="9">
    <location>
        <begin position="1"/>
        <end position="69"/>
    </location>
</feature>
<protein>
    <recommendedName>
        <fullName evidence="4">Biogenesis of lysosome-related organelles complex 1 subunit KXD1</fullName>
    </recommendedName>
    <alternativeName>
        <fullName evidence="7">KxDL homolog</fullName>
    </alternativeName>
</protein>
<feature type="coiled-coil region" evidence="8">
    <location>
        <begin position="103"/>
        <end position="162"/>
    </location>
</feature>
<evidence type="ECO:0000256" key="7">
    <source>
        <dbReference type="ARBA" id="ARBA00029808"/>
    </source>
</evidence>
<evidence type="ECO:0000256" key="3">
    <source>
        <dbReference type="ARBA" id="ARBA00005913"/>
    </source>
</evidence>
<evidence type="ECO:0000256" key="2">
    <source>
        <dbReference type="ARBA" id="ARBA00004177"/>
    </source>
</evidence>
<keyword evidence="6" id="KW-0967">Endosome</keyword>
<dbReference type="InterPro" id="IPR051390">
    <property type="entry name" value="BLOC-1_subunit_KXD1"/>
</dbReference>
<evidence type="ECO:0000256" key="4">
    <source>
        <dbReference type="ARBA" id="ARBA00016207"/>
    </source>
</evidence>
<feature type="region of interest" description="Disordered" evidence="9">
    <location>
        <begin position="162"/>
        <end position="182"/>
    </location>
</feature>
<dbReference type="Proteomes" id="UP001309876">
    <property type="component" value="Unassembled WGS sequence"/>
</dbReference>
<evidence type="ECO:0000256" key="1">
    <source>
        <dbReference type="ARBA" id="ARBA00002069"/>
    </source>
</evidence>
<evidence type="ECO:0000259" key="10">
    <source>
        <dbReference type="Pfam" id="PF10241"/>
    </source>
</evidence>
<evidence type="ECO:0000256" key="8">
    <source>
        <dbReference type="SAM" id="Coils"/>
    </source>
</evidence>
<comment type="caution">
    <text evidence="11">The sequence shown here is derived from an EMBL/GenBank/DDBJ whole genome shotgun (WGS) entry which is preliminary data.</text>
</comment>
<proteinExistence type="inferred from homology"/>
<accession>A0AAN7SYJ7</accession>
<keyword evidence="5" id="KW-0813">Transport</keyword>
<gene>
    <name evidence="11" type="ORF">LTR05_005755</name>
</gene>
<dbReference type="GO" id="GO:0032880">
    <property type="term" value="P:regulation of protein localization"/>
    <property type="evidence" value="ECO:0007669"/>
    <property type="project" value="TreeGrafter"/>
</dbReference>
<feature type="compositionally biased region" description="Basic residues" evidence="9">
    <location>
        <begin position="1"/>
        <end position="11"/>
    </location>
</feature>
<dbReference type="Pfam" id="PF10241">
    <property type="entry name" value="KxDL"/>
    <property type="match status" value="1"/>
</dbReference>
<name>A0AAN7SYJ7_9EURO</name>
<evidence type="ECO:0000313" key="11">
    <source>
        <dbReference type="EMBL" id="KAK5084677.1"/>
    </source>
</evidence>
<feature type="domain" description="KxDL" evidence="10">
    <location>
        <begin position="86"/>
        <end position="171"/>
    </location>
</feature>
<reference evidence="11 12" key="1">
    <citation type="submission" date="2023-08" db="EMBL/GenBank/DDBJ databases">
        <title>Black Yeasts Isolated from many extreme environments.</title>
        <authorList>
            <person name="Coleine C."/>
            <person name="Stajich J.E."/>
            <person name="Selbmann L."/>
        </authorList>
    </citation>
    <scope>NUCLEOTIDE SEQUENCE [LARGE SCALE GENOMIC DNA]</scope>
    <source>
        <strain evidence="11 12">CCFEE 5910</strain>
    </source>
</reference>
<dbReference type="GO" id="GO:0007032">
    <property type="term" value="P:endosome organization"/>
    <property type="evidence" value="ECO:0007669"/>
    <property type="project" value="TreeGrafter"/>
</dbReference>
<dbReference type="PANTHER" id="PTHR37787:SF1">
    <property type="entry name" value="BIOGENESIS OF LYSOSOME-RELATED ORGANELLES COMPLEX 1 SUBUNIT KXD1"/>
    <property type="match status" value="1"/>
</dbReference>
<keyword evidence="8" id="KW-0175">Coiled coil</keyword>
<evidence type="ECO:0000313" key="12">
    <source>
        <dbReference type="Proteomes" id="UP001309876"/>
    </source>
</evidence>
<evidence type="ECO:0000256" key="5">
    <source>
        <dbReference type="ARBA" id="ARBA00022448"/>
    </source>
</evidence>
<evidence type="ECO:0000256" key="9">
    <source>
        <dbReference type="SAM" id="MobiDB-lite"/>
    </source>
</evidence>
<dbReference type="GO" id="GO:0005768">
    <property type="term" value="C:endosome"/>
    <property type="evidence" value="ECO:0007669"/>
    <property type="project" value="UniProtKB-SubCell"/>
</dbReference>
<dbReference type="GO" id="GO:0031083">
    <property type="term" value="C:BLOC-1 complex"/>
    <property type="evidence" value="ECO:0007669"/>
    <property type="project" value="TreeGrafter"/>
</dbReference>
<feature type="compositionally biased region" description="Polar residues" evidence="9">
    <location>
        <begin position="47"/>
        <end position="64"/>
    </location>
</feature>
<organism evidence="11 12">
    <name type="scientific">Lithohypha guttulata</name>
    <dbReference type="NCBI Taxonomy" id="1690604"/>
    <lineage>
        <taxon>Eukaryota</taxon>
        <taxon>Fungi</taxon>
        <taxon>Dikarya</taxon>
        <taxon>Ascomycota</taxon>
        <taxon>Pezizomycotina</taxon>
        <taxon>Eurotiomycetes</taxon>
        <taxon>Chaetothyriomycetidae</taxon>
        <taxon>Chaetothyriales</taxon>
        <taxon>Trichomeriaceae</taxon>
        <taxon>Lithohypha</taxon>
    </lineage>
</organism>
<evidence type="ECO:0000256" key="6">
    <source>
        <dbReference type="ARBA" id="ARBA00022753"/>
    </source>
</evidence>
<sequence length="182" mass="20512">MAATLTRHHGSYARPQKTLPIAMPSTKTPSAYSRPVSRVALEPPELSDTSTVYSSRRSGGTLSDISDEYESRLPGGIDVMDELSERMNTVFDPMKMDRSIARQAQTSGELNAKQRELADLQAQMQRRIKKTRVNFDTTLSNVEEARSDLKYSKEKIAAMKARAMKEDPDAYESARKSRHSRR</sequence>
<dbReference type="PANTHER" id="PTHR37787">
    <property type="entry name" value="BIOGENESIS OF LYSOSOME-RELATED ORGANELLES COMPLEX 1 SUBUNIT KXD1"/>
    <property type="match status" value="1"/>
</dbReference>